<dbReference type="RefSeq" id="WP_210318450.1">
    <property type="nucleotide sequence ID" value="NZ_BMIQ01000005.1"/>
</dbReference>
<feature type="transmembrane region" description="Helical" evidence="1">
    <location>
        <begin position="383"/>
        <end position="399"/>
    </location>
</feature>
<evidence type="ECO:0000313" key="3">
    <source>
        <dbReference type="Proteomes" id="UP000644699"/>
    </source>
</evidence>
<feature type="transmembrane region" description="Helical" evidence="1">
    <location>
        <begin position="226"/>
        <end position="251"/>
    </location>
</feature>
<comment type="caution">
    <text evidence="2">The sequence shown here is derived from an EMBL/GenBank/DDBJ whole genome shotgun (WGS) entry which is preliminary data.</text>
</comment>
<keyword evidence="3" id="KW-1185">Reference proteome</keyword>
<feature type="transmembrane region" description="Helical" evidence="1">
    <location>
        <begin position="90"/>
        <end position="108"/>
    </location>
</feature>
<evidence type="ECO:0000313" key="2">
    <source>
        <dbReference type="EMBL" id="GGE10644.1"/>
    </source>
</evidence>
<protein>
    <submittedName>
        <fullName evidence="2">Uncharacterized protein</fullName>
    </submittedName>
</protein>
<feature type="transmembrane region" description="Helical" evidence="1">
    <location>
        <begin position="271"/>
        <end position="294"/>
    </location>
</feature>
<dbReference type="Proteomes" id="UP000644699">
    <property type="component" value="Unassembled WGS sequence"/>
</dbReference>
<sequence length="435" mass="45944">MVALPTIRPVAAGPAAEAVGNWPLLATITVLFAVSGGMLWLAGINYDGLTGGSAAKIHPSTYLTLLVFGGTVLASGNLVRFLADVARRRPASALLFCTSLVFFLDVVLRKAPGMAGVLDTFVPSALLALLLARTGRADIRRIEIAIHVVMALNALLALGEFATDFRLFPYRFEGAVFETDLRSSALQGHPLANASLTAWYVLALLGGGGTALAGPWRRLAMIGLQCLALVAFGGRSAMVVTVVLGGGWLAIAGARTLMRGRVPLFGAALTVLLATLIPTAIAALALSGFFDALLDRFVADGGSAEARVLMFDIFGYLSLGDLLLGPDPDYVDSVRRMAGLEWGIENPIVRTAVYHGLLIALMQTVAVALYVRELARVSRRGTLLPMLGFAILILTAETLGGKTTLLAKFAVLILCLFSPLTAQPMPSRRASRRAF</sequence>
<feature type="transmembrane region" description="Helical" evidence="1">
    <location>
        <begin position="405"/>
        <end position="422"/>
    </location>
</feature>
<reference evidence="2" key="2">
    <citation type="submission" date="2020-09" db="EMBL/GenBank/DDBJ databases">
        <authorList>
            <person name="Sun Q."/>
            <person name="Zhou Y."/>
        </authorList>
    </citation>
    <scope>NUCLEOTIDE SEQUENCE</scope>
    <source>
        <strain evidence="2">CGMCC 1.15367</strain>
    </source>
</reference>
<proteinExistence type="predicted"/>
<feature type="transmembrane region" description="Helical" evidence="1">
    <location>
        <begin position="196"/>
        <end position="214"/>
    </location>
</feature>
<dbReference type="NCBIfam" id="NF038256">
    <property type="entry name" value="exopoly_VpsF"/>
    <property type="match status" value="1"/>
</dbReference>
<feature type="transmembrane region" description="Helical" evidence="1">
    <location>
        <begin position="21"/>
        <end position="42"/>
    </location>
</feature>
<reference evidence="2" key="1">
    <citation type="journal article" date="2014" name="Int. J. Syst. Evol. Microbiol.">
        <title>Complete genome sequence of Corynebacterium casei LMG S-19264T (=DSM 44701T), isolated from a smear-ripened cheese.</title>
        <authorList>
            <consortium name="US DOE Joint Genome Institute (JGI-PGF)"/>
            <person name="Walter F."/>
            <person name="Albersmeier A."/>
            <person name="Kalinowski J."/>
            <person name="Ruckert C."/>
        </authorList>
    </citation>
    <scope>NUCLEOTIDE SEQUENCE</scope>
    <source>
        <strain evidence="2">CGMCC 1.15367</strain>
    </source>
</reference>
<dbReference type="AlphaFoldDB" id="A0A917E8U5"/>
<keyword evidence="1" id="KW-1133">Transmembrane helix</keyword>
<name>A0A917E8U5_9HYPH</name>
<gene>
    <name evidence="2" type="ORF">GCM10011390_32120</name>
</gene>
<keyword evidence="1" id="KW-0472">Membrane</keyword>
<feature type="transmembrane region" description="Helical" evidence="1">
    <location>
        <begin position="352"/>
        <end position="371"/>
    </location>
</feature>
<dbReference type="EMBL" id="BMIQ01000005">
    <property type="protein sequence ID" value="GGE10644.1"/>
    <property type="molecule type" value="Genomic_DNA"/>
</dbReference>
<keyword evidence="1" id="KW-0812">Transmembrane</keyword>
<organism evidence="2 3">
    <name type="scientific">Aureimonas endophytica</name>
    <dbReference type="NCBI Taxonomy" id="2027858"/>
    <lineage>
        <taxon>Bacteria</taxon>
        <taxon>Pseudomonadati</taxon>
        <taxon>Pseudomonadota</taxon>
        <taxon>Alphaproteobacteria</taxon>
        <taxon>Hyphomicrobiales</taxon>
        <taxon>Aurantimonadaceae</taxon>
        <taxon>Aureimonas</taxon>
    </lineage>
</organism>
<feature type="transmembrane region" description="Helical" evidence="1">
    <location>
        <begin position="114"/>
        <end position="132"/>
    </location>
</feature>
<feature type="transmembrane region" description="Helical" evidence="1">
    <location>
        <begin position="62"/>
        <end position="83"/>
    </location>
</feature>
<accession>A0A917E8U5</accession>
<dbReference type="InterPro" id="IPR048041">
    <property type="entry name" value="VpsF-like"/>
</dbReference>
<evidence type="ECO:0000256" key="1">
    <source>
        <dbReference type="SAM" id="Phobius"/>
    </source>
</evidence>